<dbReference type="InterPro" id="IPR001766">
    <property type="entry name" value="Fork_head_dom"/>
</dbReference>
<organism evidence="10">
    <name type="scientific">Schmidtea mediterranea</name>
    <name type="common">Freshwater planarian flatworm</name>
    <dbReference type="NCBI Taxonomy" id="79327"/>
    <lineage>
        <taxon>Eukaryota</taxon>
        <taxon>Metazoa</taxon>
        <taxon>Spiralia</taxon>
        <taxon>Lophotrochozoa</taxon>
        <taxon>Platyhelminthes</taxon>
        <taxon>Rhabditophora</taxon>
        <taxon>Seriata</taxon>
        <taxon>Tricladida</taxon>
        <taxon>Continenticola</taxon>
        <taxon>Geoplanoidea</taxon>
        <taxon>Dugesiidae</taxon>
        <taxon>Schmidtea</taxon>
    </lineage>
</organism>
<dbReference type="InterPro" id="IPR000253">
    <property type="entry name" value="FHA_dom"/>
</dbReference>
<dbReference type="InterPro" id="IPR036388">
    <property type="entry name" value="WH-like_DNA-bd_sf"/>
</dbReference>
<proteinExistence type="evidence at transcript level"/>
<dbReference type="InterPro" id="IPR036390">
    <property type="entry name" value="WH_DNA-bd_sf"/>
</dbReference>
<dbReference type="PROSITE" id="PS50039">
    <property type="entry name" value="FORK_HEAD_3"/>
    <property type="match status" value="1"/>
</dbReference>
<name>A0A823A8R3_SCHMD</name>
<dbReference type="OrthoDB" id="691130at2759"/>
<accession>A0A823A8R3</accession>
<dbReference type="GO" id="GO:0003700">
    <property type="term" value="F:DNA-binding transcription factor activity"/>
    <property type="evidence" value="ECO:0007669"/>
    <property type="project" value="InterPro"/>
</dbReference>
<keyword evidence="4" id="KW-0804">Transcription</keyword>
<evidence type="ECO:0000259" key="8">
    <source>
        <dbReference type="PROSITE" id="PS50006"/>
    </source>
</evidence>
<dbReference type="Gene3D" id="1.10.10.10">
    <property type="entry name" value="Winged helix-like DNA-binding domain superfamily/Winged helix DNA-binding domain"/>
    <property type="match status" value="1"/>
</dbReference>
<dbReference type="AlphaFoldDB" id="A0A823A8R3"/>
<evidence type="ECO:0000256" key="5">
    <source>
        <dbReference type="ARBA" id="ARBA00023242"/>
    </source>
</evidence>
<feature type="domain" description="FHA" evidence="8">
    <location>
        <begin position="37"/>
        <end position="89"/>
    </location>
</feature>
<dbReference type="GO" id="GO:0005634">
    <property type="term" value="C:nucleus"/>
    <property type="evidence" value="ECO:0007669"/>
    <property type="project" value="UniProtKB-SubCell"/>
</dbReference>
<dbReference type="PRINTS" id="PR00053">
    <property type="entry name" value="FORKHEAD"/>
</dbReference>
<evidence type="ECO:0000256" key="6">
    <source>
        <dbReference type="PROSITE-ProRule" id="PRU00089"/>
    </source>
</evidence>
<evidence type="ECO:0000256" key="1">
    <source>
        <dbReference type="ARBA" id="ARBA00004123"/>
    </source>
</evidence>
<dbReference type="GO" id="GO:0045893">
    <property type="term" value="P:positive regulation of DNA-templated transcription"/>
    <property type="evidence" value="ECO:0007669"/>
    <property type="project" value="UniProtKB-ARBA"/>
</dbReference>
<keyword evidence="5 6" id="KW-0539">Nucleus</keyword>
<dbReference type="InterPro" id="IPR030456">
    <property type="entry name" value="TF_fork_head_CS_2"/>
</dbReference>
<dbReference type="GO" id="GO:0043565">
    <property type="term" value="F:sequence-specific DNA binding"/>
    <property type="evidence" value="ECO:0007669"/>
    <property type="project" value="InterPro"/>
</dbReference>
<dbReference type="SUPFAM" id="SSF49879">
    <property type="entry name" value="SMAD/FHA domain"/>
    <property type="match status" value="1"/>
</dbReference>
<dbReference type="SMART" id="SM00240">
    <property type="entry name" value="FHA"/>
    <property type="match status" value="1"/>
</dbReference>
<protein>
    <submittedName>
        <fullName evidence="10">Forkhead box K1</fullName>
    </submittedName>
</protein>
<dbReference type="GO" id="GO:0006357">
    <property type="term" value="P:regulation of transcription by RNA polymerase II"/>
    <property type="evidence" value="ECO:0007669"/>
    <property type="project" value="UniProtKB-ARBA"/>
</dbReference>
<dbReference type="Pfam" id="PF00250">
    <property type="entry name" value="Forkhead"/>
    <property type="match status" value="1"/>
</dbReference>
<evidence type="ECO:0000256" key="2">
    <source>
        <dbReference type="ARBA" id="ARBA00023015"/>
    </source>
</evidence>
<feature type="DNA-binding region" description="Fork-head" evidence="6">
    <location>
        <begin position="313"/>
        <end position="407"/>
    </location>
</feature>
<comment type="subcellular location">
    <subcellularLocation>
        <location evidence="1 6">Nucleus</location>
    </subcellularLocation>
</comment>
<dbReference type="Gene3D" id="2.60.200.20">
    <property type="match status" value="1"/>
</dbReference>
<dbReference type="EMBL" id="BK013030">
    <property type="protein sequence ID" value="DAD52858.1"/>
    <property type="molecule type" value="mRNA"/>
</dbReference>
<feature type="region of interest" description="Disordered" evidence="7">
    <location>
        <begin position="772"/>
        <end position="799"/>
    </location>
</feature>
<gene>
    <name evidence="10" type="primary">foxK1</name>
</gene>
<keyword evidence="2" id="KW-0805">Transcription regulation</keyword>
<dbReference type="SMART" id="SM00339">
    <property type="entry name" value="FH"/>
    <property type="match status" value="1"/>
</dbReference>
<dbReference type="PROSITE" id="PS00658">
    <property type="entry name" value="FORK_HEAD_2"/>
    <property type="match status" value="1"/>
</dbReference>
<reference evidence="10" key="1">
    <citation type="journal article" name="Sci. Rep.">
        <title>Analysis of Fox genes in Schmidtea mediterranea reveals new families and a conserved role of Smed-foxO in controlling cell death.</title>
        <authorList>
            <person name="Pascual-Carreras E."/>
            <person name="Herrera-Ubeda C."/>
            <person name="Rossello M."/>
            <person name="Coronel-Cordoba P."/>
            <person name="Garcia-Fernandez J."/>
            <person name="Salo E."/>
            <person name="Adell T."/>
        </authorList>
    </citation>
    <scope>NUCLEOTIDE SEQUENCE</scope>
</reference>
<evidence type="ECO:0000256" key="4">
    <source>
        <dbReference type="ARBA" id="ARBA00023163"/>
    </source>
</evidence>
<evidence type="ECO:0000313" key="10">
    <source>
        <dbReference type="EMBL" id="DAD52858.1"/>
    </source>
</evidence>
<dbReference type="PROSITE" id="PS50006">
    <property type="entry name" value="FHA_DOMAIN"/>
    <property type="match status" value="1"/>
</dbReference>
<evidence type="ECO:0000256" key="7">
    <source>
        <dbReference type="SAM" id="MobiDB-lite"/>
    </source>
</evidence>
<keyword evidence="3 6" id="KW-0238">DNA-binding</keyword>
<feature type="domain" description="Fork-head" evidence="9">
    <location>
        <begin position="313"/>
        <end position="407"/>
    </location>
</feature>
<dbReference type="PANTHER" id="PTHR45881:SF6">
    <property type="entry name" value="FORK-HEAD DOMAIN-CONTAINING PROTEIN"/>
    <property type="match status" value="1"/>
</dbReference>
<dbReference type="FunFam" id="1.10.10.10:FF:000030">
    <property type="entry name" value="Forkhead box protein K2"/>
    <property type="match status" value="1"/>
</dbReference>
<dbReference type="PANTHER" id="PTHR45881">
    <property type="entry name" value="CHECKPOINT SUPPRESSOR 1-LIKE, ISOFORM A-RELATED"/>
    <property type="match status" value="1"/>
</dbReference>
<evidence type="ECO:0000259" key="9">
    <source>
        <dbReference type="PROSITE" id="PS50039"/>
    </source>
</evidence>
<dbReference type="InterPro" id="IPR008984">
    <property type="entry name" value="SMAD_FHA_dom_sf"/>
</dbReference>
<evidence type="ECO:0000256" key="3">
    <source>
        <dbReference type="ARBA" id="ARBA00023125"/>
    </source>
</evidence>
<dbReference type="SUPFAM" id="SSF46785">
    <property type="entry name" value="Winged helix' DNA-binding domain"/>
    <property type="match status" value="1"/>
</dbReference>
<sequence length="826" mass="92632">MSGDYYDDSLDSDNNLPQYARITFFGQVPYIMQKERVIIGRNSAAGSVDIDVGAVTFVSRKHLELTYSYQKLKVKCLGKNGIFIDNIFKSHSFIPYELPSKCTLRFPSTDVQFCVEQLVGIKSSDRGRSYGRMKNSLRYVTDNDESPEYKRMKIQSRSDQDSVSNDNQEGAFNSLREVICNLSDEVEEYIHNDEDDDNHKINASECDGLMNDTNEENEGVLIDNIGAYSLDTNGSITTLTKEYTLENMKSNDMNSTNILRGIDNQSNISNRNVAKLFLSNLRCSNEQYYTNNGQITVLDSDDLTIEHGSDTQKPPYSYAQLIVQAVSTARDRQLTLNGIYNYISKNYPYFKAHDKGWQNSVRHNLSLNRYFIKVPRGQDEPGKGSFWRVDPAYENKLIAQAFRKRRLRNNASGIVNEDGLVSQVLNVSNIDANSQVSNAKVFGINKSGQIASRTPNFGNVITLKRACDINTQNGGTTYVLNSSSALSSNNEPQKYIVSNRNNSNFESLSNISSNKTGTIFKCQSSKTVYLDGNNIKISGTSGVVSKNRGLQIRSQGNNPGTLISLGGKLFSTANIKSLQIQQQSHPRILTSNSSFDPSNSNKSSITNTINPKGNNFYIISPTGIKNQKTLTSSFDDNIVHNSLQSPITISNSNRRIINLQTQSPNIRKIDLSNGSMNKETDLKSPIILKKVKINNNFLTLKSEPKINNIRQNQDSVNGDVNMRYSIQSCDKNFNDNLSDEDIKLQDESDSQVFISDRDIDNSEMDHFLISHSDPSVSGLPLQEHSEPGSSPDLYKHDDDMWPEDEVHKMESLKYSMHDGIVDTECD</sequence>